<keyword evidence="2" id="KW-1185">Reference proteome</keyword>
<dbReference type="RefSeq" id="WP_345590958.1">
    <property type="nucleotide sequence ID" value="NZ_BAABJG010000026.1"/>
</dbReference>
<sequence>MMSYDSEDMQQMGHHSDKQTIFLIRHCKAEGQAYDAPLTAEGVLQAERLSAWLAAYPIQYVASSPFTRAVQSVKPYAEKMNKPLMTDVRFSERKLSEENREDWLQCLARTFEEPDLCFPGGESNREAAGRAVEAITGLLELGYSTYAVASHGNLIAILLNYYDSRIGFEQWKQLSNPDVFRLTFRHRQFEELQRVWD</sequence>
<evidence type="ECO:0000313" key="1">
    <source>
        <dbReference type="EMBL" id="MFD1224544.1"/>
    </source>
</evidence>
<dbReference type="SUPFAM" id="SSF53254">
    <property type="entry name" value="Phosphoglycerate mutase-like"/>
    <property type="match status" value="1"/>
</dbReference>
<accession>A0ABW3UWB0</accession>
<dbReference type="Pfam" id="PF00300">
    <property type="entry name" value="His_Phos_1"/>
    <property type="match status" value="1"/>
</dbReference>
<dbReference type="InterPro" id="IPR013078">
    <property type="entry name" value="His_Pase_superF_clade-1"/>
</dbReference>
<comment type="caution">
    <text evidence="1">The sequence shown here is derived from an EMBL/GenBank/DDBJ whole genome shotgun (WGS) entry which is preliminary data.</text>
</comment>
<evidence type="ECO:0000313" key="2">
    <source>
        <dbReference type="Proteomes" id="UP001597180"/>
    </source>
</evidence>
<dbReference type="EMBL" id="JBHTLU010000046">
    <property type="protein sequence ID" value="MFD1224544.1"/>
    <property type="molecule type" value="Genomic_DNA"/>
</dbReference>
<dbReference type="PANTHER" id="PTHR48100">
    <property type="entry name" value="BROAD-SPECIFICITY PHOSPHATASE YOR283W-RELATED"/>
    <property type="match status" value="1"/>
</dbReference>
<dbReference type="InterPro" id="IPR029033">
    <property type="entry name" value="His_PPase_superfam"/>
</dbReference>
<dbReference type="SMART" id="SM00855">
    <property type="entry name" value="PGAM"/>
    <property type="match status" value="1"/>
</dbReference>
<organism evidence="1 2">
    <name type="scientific">Paenibacillus vulneris</name>
    <dbReference type="NCBI Taxonomy" id="1133364"/>
    <lineage>
        <taxon>Bacteria</taxon>
        <taxon>Bacillati</taxon>
        <taxon>Bacillota</taxon>
        <taxon>Bacilli</taxon>
        <taxon>Bacillales</taxon>
        <taxon>Paenibacillaceae</taxon>
        <taxon>Paenibacillus</taxon>
    </lineage>
</organism>
<gene>
    <name evidence="1" type="ORF">ACFQ4B_31000</name>
</gene>
<dbReference type="PANTHER" id="PTHR48100:SF1">
    <property type="entry name" value="HISTIDINE PHOSPHATASE FAMILY PROTEIN-RELATED"/>
    <property type="match status" value="1"/>
</dbReference>
<dbReference type="Gene3D" id="3.40.50.1240">
    <property type="entry name" value="Phosphoglycerate mutase-like"/>
    <property type="match status" value="1"/>
</dbReference>
<dbReference type="CDD" id="cd07067">
    <property type="entry name" value="HP_PGM_like"/>
    <property type="match status" value="1"/>
</dbReference>
<dbReference type="Proteomes" id="UP001597180">
    <property type="component" value="Unassembled WGS sequence"/>
</dbReference>
<dbReference type="InterPro" id="IPR050275">
    <property type="entry name" value="PGM_Phosphatase"/>
</dbReference>
<reference evidence="2" key="1">
    <citation type="journal article" date="2019" name="Int. J. Syst. Evol. Microbiol.">
        <title>The Global Catalogue of Microorganisms (GCM) 10K type strain sequencing project: providing services to taxonomists for standard genome sequencing and annotation.</title>
        <authorList>
            <consortium name="The Broad Institute Genomics Platform"/>
            <consortium name="The Broad Institute Genome Sequencing Center for Infectious Disease"/>
            <person name="Wu L."/>
            <person name="Ma J."/>
        </authorList>
    </citation>
    <scope>NUCLEOTIDE SEQUENCE [LARGE SCALE GENOMIC DNA]</scope>
    <source>
        <strain evidence="2">CCUG 53270</strain>
    </source>
</reference>
<protein>
    <submittedName>
        <fullName evidence="1">Histidine phosphatase family protein</fullName>
    </submittedName>
</protein>
<proteinExistence type="predicted"/>
<name>A0ABW3UWB0_9BACL</name>